<name>A0A7S0BUY6_9RHOD</name>
<dbReference type="AlphaFoldDB" id="A0A7S0BUY6"/>
<protein>
    <submittedName>
        <fullName evidence="1">Uncharacterized protein</fullName>
    </submittedName>
</protein>
<accession>A0A7S0BUY6</accession>
<dbReference type="EMBL" id="HBEK01025305">
    <property type="protein sequence ID" value="CAD8403883.1"/>
    <property type="molecule type" value="Transcribed_RNA"/>
</dbReference>
<proteinExistence type="predicted"/>
<organism evidence="1">
    <name type="scientific">Rhodosorus marinus</name>
    <dbReference type="NCBI Taxonomy" id="101924"/>
    <lineage>
        <taxon>Eukaryota</taxon>
        <taxon>Rhodophyta</taxon>
        <taxon>Stylonematophyceae</taxon>
        <taxon>Stylonematales</taxon>
        <taxon>Stylonemataceae</taxon>
        <taxon>Rhodosorus</taxon>
    </lineage>
</organism>
<sequence length="106" mass="12220">MPPAPERRVFWNQENFCRNLKDQFNVKMNMCVRNIYDTSTGVTTLKISLTPTRACYNIKRVRVGLLEGGVNYAWQDDESSQLDVEGDNIYSVNYDYSMSPANVELL</sequence>
<gene>
    <name evidence="1" type="ORF">RMAR0315_LOCUS13892</name>
</gene>
<reference evidence="1" key="1">
    <citation type="submission" date="2021-01" db="EMBL/GenBank/DDBJ databases">
        <authorList>
            <person name="Corre E."/>
            <person name="Pelletier E."/>
            <person name="Niang G."/>
            <person name="Scheremetjew M."/>
            <person name="Finn R."/>
            <person name="Kale V."/>
            <person name="Holt S."/>
            <person name="Cochrane G."/>
            <person name="Meng A."/>
            <person name="Brown T."/>
            <person name="Cohen L."/>
        </authorList>
    </citation>
    <scope>NUCLEOTIDE SEQUENCE</scope>
    <source>
        <strain evidence="1">UTEX LB 2760</strain>
    </source>
</reference>
<evidence type="ECO:0000313" key="1">
    <source>
        <dbReference type="EMBL" id="CAD8403883.1"/>
    </source>
</evidence>